<dbReference type="RefSeq" id="WP_068266149.1">
    <property type="nucleotide sequence ID" value="NZ_LWSK01000109.1"/>
</dbReference>
<accession>A0A5B1CPT6</accession>
<proteinExistence type="predicted"/>
<dbReference type="OrthoDB" id="9801609at2"/>
<dbReference type="AlphaFoldDB" id="A0A5B1CPT6"/>
<evidence type="ECO:0000313" key="2">
    <source>
        <dbReference type="EMBL" id="KAA1262402.1"/>
    </source>
</evidence>
<organism evidence="2 3">
    <name type="scientific">Rubripirellula obstinata</name>
    <dbReference type="NCBI Taxonomy" id="406547"/>
    <lineage>
        <taxon>Bacteria</taxon>
        <taxon>Pseudomonadati</taxon>
        <taxon>Planctomycetota</taxon>
        <taxon>Planctomycetia</taxon>
        <taxon>Pirellulales</taxon>
        <taxon>Pirellulaceae</taxon>
        <taxon>Rubripirellula</taxon>
    </lineage>
</organism>
<name>A0A5B1CPT6_9BACT</name>
<dbReference type="EMBL" id="VRLW01000001">
    <property type="protein sequence ID" value="KAA1262402.1"/>
    <property type="molecule type" value="Genomic_DNA"/>
</dbReference>
<keyword evidence="3" id="KW-1185">Reference proteome</keyword>
<dbReference type="PANTHER" id="PTHR45947">
    <property type="entry name" value="SULFOQUINOVOSYL TRANSFERASE SQD2"/>
    <property type="match status" value="1"/>
</dbReference>
<keyword evidence="2" id="KW-0328">Glycosyltransferase</keyword>
<dbReference type="InterPro" id="IPR050194">
    <property type="entry name" value="Glycosyltransferase_grp1"/>
</dbReference>
<evidence type="ECO:0000313" key="3">
    <source>
        <dbReference type="Proteomes" id="UP000322699"/>
    </source>
</evidence>
<dbReference type="InterPro" id="IPR001296">
    <property type="entry name" value="Glyco_trans_1"/>
</dbReference>
<protein>
    <submittedName>
        <fullName evidence="2">GDP-mannose-dependent alpha-mannosyltransferase</fullName>
        <ecNumber evidence="2">2.4.1.-</ecNumber>
    </submittedName>
</protein>
<comment type="caution">
    <text evidence="2">The sequence shown here is derived from an EMBL/GenBank/DDBJ whole genome shotgun (WGS) entry which is preliminary data.</text>
</comment>
<dbReference type="PANTHER" id="PTHR45947:SF3">
    <property type="entry name" value="SULFOQUINOVOSYL TRANSFERASE SQD2"/>
    <property type="match status" value="1"/>
</dbReference>
<keyword evidence="2" id="KW-0808">Transferase</keyword>
<dbReference type="EC" id="2.4.1.-" evidence="2"/>
<gene>
    <name evidence="2" type="primary">mgtA</name>
    <name evidence="2" type="ORF">LF1_49660</name>
</gene>
<dbReference type="Pfam" id="PF00534">
    <property type="entry name" value="Glycos_transf_1"/>
    <property type="match status" value="1"/>
</dbReference>
<dbReference type="Proteomes" id="UP000322699">
    <property type="component" value="Unassembled WGS sequence"/>
</dbReference>
<sequence>MKVALAHHWVMSYRGGEKVAEQMAAIFPDAELHTLTRDPNIVVPGLKDTPIHTSVLNRLPGIAKTYKHLLPLHPWAISQMEVPEDTDVLLSSDASLIKGITCGPNTQQVCYCHSPPRYLWELGDEYKRTSLAARLLLDRMGPRLRNFDHQAAQQVAFFIANSNFVADRIRRYYGRDSHVIYPPVATHDFKWDRTRDDFHFVLSELAPYKRIDIAVRAYNELETRLVVVGDGSERKHLESIAGPNIEFRGRQSFSVLRELMETCAAFVFPGVEDFGITPVEAQAAGAPVIAFRAGGALETVIEHKTGLFFNEQTPESLLEVIAGFRSADFSPLNSRANAERFSVGHFRENLRGYLERIVGIKTPGTNERETFRIGA</sequence>
<feature type="domain" description="Glycosyl transferase family 1" evidence="1">
    <location>
        <begin position="194"/>
        <end position="323"/>
    </location>
</feature>
<evidence type="ECO:0000259" key="1">
    <source>
        <dbReference type="Pfam" id="PF00534"/>
    </source>
</evidence>
<dbReference type="SUPFAM" id="SSF53756">
    <property type="entry name" value="UDP-Glycosyltransferase/glycogen phosphorylase"/>
    <property type="match status" value="1"/>
</dbReference>
<dbReference type="GO" id="GO:0016757">
    <property type="term" value="F:glycosyltransferase activity"/>
    <property type="evidence" value="ECO:0007669"/>
    <property type="project" value="UniProtKB-KW"/>
</dbReference>
<reference evidence="2 3" key="1">
    <citation type="submission" date="2019-08" db="EMBL/GenBank/DDBJ databases">
        <title>Deep-cultivation of Planctomycetes and their phenomic and genomic characterization uncovers novel biology.</title>
        <authorList>
            <person name="Wiegand S."/>
            <person name="Jogler M."/>
            <person name="Boedeker C."/>
            <person name="Pinto D."/>
            <person name="Vollmers J."/>
            <person name="Rivas-Marin E."/>
            <person name="Kohn T."/>
            <person name="Peeters S.H."/>
            <person name="Heuer A."/>
            <person name="Rast P."/>
            <person name="Oberbeckmann S."/>
            <person name="Bunk B."/>
            <person name="Jeske O."/>
            <person name="Meyerdierks A."/>
            <person name="Storesund J.E."/>
            <person name="Kallscheuer N."/>
            <person name="Luecker S."/>
            <person name="Lage O.M."/>
            <person name="Pohl T."/>
            <person name="Merkel B.J."/>
            <person name="Hornburger P."/>
            <person name="Mueller R.-W."/>
            <person name="Bruemmer F."/>
            <person name="Labrenz M."/>
            <person name="Spormann A.M."/>
            <person name="Op Den Camp H."/>
            <person name="Overmann J."/>
            <person name="Amann R."/>
            <person name="Jetten M.S.M."/>
            <person name="Mascher T."/>
            <person name="Medema M.H."/>
            <person name="Devos D.P."/>
            <person name="Kaster A.-K."/>
            <person name="Ovreas L."/>
            <person name="Rohde M."/>
            <person name="Galperin M.Y."/>
            <person name="Jogler C."/>
        </authorList>
    </citation>
    <scope>NUCLEOTIDE SEQUENCE [LARGE SCALE GENOMIC DNA]</scope>
    <source>
        <strain evidence="2 3">LF1</strain>
    </source>
</reference>
<dbReference type="Gene3D" id="3.40.50.2000">
    <property type="entry name" value="Glycogen Phosphorylase B"/>
    <property type="match status" value="2"/>
</dbReference>